<accession>A0AAV7U406</accession>
<reference evidence="2" key="1">
    <citation type="journal article" date="2022" name="bioRxiv">
        <title>Sequencing and chromosome-scale assembly of the giantPleurodeles waltlgenome.</title>
        <authorList>
            <person name="Brown T."/>
            <person name="Elewa A."/>
            <person name="Iarovenko S."/>
            <person name="Subramanian E."/>
            <person name="Araus A.J."/>
            <person name="Petzold A."/>
            <person name="Susuki M."/>
            <person name="Suzuki K.-i.T."/>
            <person name="Hayashi T."/>
            <person name="Toyoda A."/>
            <person name="Oliveira C."/>
            <person name="Osipova E."/>
            <person name="Leigh N.D."/>
            <person name="Simon A."/>
            <person name="Yun M.H."/>
        </authorList>
    </citation>
    <scope>NUCLEOTIDE SEQUENCE</scope>
    <source>
        <strain evidence="2">20211129_DDA</strain>
        <tissue evidence="2">Liver</tissue>
    </source>
</reference>
<dbReference type="Proteomes" id="UP001066276">
    <property type="component" value="Chromosome 3_1"/>
</dbReference>
<evidence type="ECO:0000313" key="3">
    <source>
        <dbReference type="Proteomes" id="UP001066276"/>
    </source>
</evidence>
<keyword evidence="3" id="KW-1185">Reference proteome</keyword>
<feature type="region of interest" description="Disordered" evidence="1">
    <location>
        <begin position="1"/>
        <end position="32"/>
    </location>
</feature>
<proteinExistence type="predicted"/>
<protein>
    <submittedName>
        <fullName evidence="2">Uncharacterized protein</fullName>
    </submittedName>
</protein>
<name>A0AAV7U406_PLEWA</name>
<organism evidence="2 3">
    <name type="scientific">Pleurodeles waltl</name>
    <name type="common">Iberian ribbed newt</name>
    <dbReference type="NCBI Taxonomy" id="8319"/>
    <lineage>
        <taxon>Eukaryota</taxon>
        <taxon>Metazoa</taxon>
        <taxon>Chordata</taxon>
        <taxon>Craniata</taxon>
        <taxon>Vertebrata</taxon>
        <taxon>Euteleostomi</taxon>
        <taxon>Amphibia</taxon>
        <taxon>Batrachia</taxon>
        <taxon>Caudata</taxon>
        <taxon>Salamandroidea</taxon>
        <taxon>Salamandridae</taxon>
        <taxon>Pleurodelinae</taxon>
        <taxon>Pleurodeles</taxon>
    </lineage>
</organism>
<dbReference type="AlphaFoldDB" id="A0AAV7U406"/>
<comment type="caution">
    <text evidence="2">The sequence shown here is derived from an EMBL/GenBank/DDBJ whole genome shotgun (WGS) entry which is preliminary data.</text>
</comment>
<dbReference type="EMBL" id="JANPWB010000005">
    <property type="protein sequence ID" value="KAJ1183727.1"/>
    <property type="molecule type" value="Genomic_DNA"/>
</dbReference>
<evidence type="ECO:0000256" key="1">
    <source>
        <dbReference type="SAM" id="MobiDB-lite"/>
    </source>
</evidence>
<evidence type="ECO:0000313" key="2">
    <source>
        <dbReference type="EMBL" id="KAJ1183727.1"/>
    </source>
</evidence>
<gene>
    <name evidence="2" type="ORF">NDU88_000541</name>
</gene>
<sequence>MKLLQEPSRRSAASQAPFRSLMRAEHPQGPEEAELWVQSPALFRPRSRREERAAFPLHNLRHLMPQMFLREEKARISLGVHIKW</sequence>